<comment type="caution">
    <text evidence="10">The sequence shown here is derived from an EMBL/GenBank/DDBJ whole genome shotgun (WGS) entry which is preliminary data.</text>
</comment>
<keyword evidence="7" id="KW-0175">Coiled coil</keyword>
<dbReference type="GO" id="GO:0046983">
    <property type="term" value="F:protein dimerization activity"/>
    <property type="evidence" value="ECO:0007669"/>
    <property type="project" value="InterPro"/>
</dbReference>
<dbReference type="SMART" id="SM00353">
    <property type="entry name" value="HLH"/>
    <property type="match status" value="1"/>
</dbReference>
<keyword evidence="2" id="KW-0805">Transcription regulation</keyword>
<dbReference type="InterPro" id="IPR011598">
    <property type="entry name" value="bHLH_dom"/>
</dbReference>
<dbReference type="GO" id="GO:0090575">
    <property type="term" value="C:RNA polymerase II transcription regulator complex"/>
    <property type="evidence" value="ECO:0007669"/>
    <property type="project" value="TreeGrafter"/>
</dbReference>
<keyword evidence="6" id="KW-0539">Nucleus</keyword>
<evidence type="ECO:0000256" key="2">
    <source>
        <dbReference type="ARBA" id="ARBA00023015"/>
    </source>
</evidence>
<dbReference type="SUPFAM" id="SSF47459">
    <property type="entry name" value="HLH, helix-loop-helix DNA-binding domain"/>
    <property type="match status" value="1"/>
</dbReference>
<keyword evidence="3" id="KW-0238">DNA-binding</keyword>
<dbReference type="OrthoDB" id="8964853at2759"/>
<dbReference type="Pfam" id="PF00010">
    <property type="entry name" value="HLH"/>
    <property type="match status" value="1"/>
</dbReference>
<evidence type="ECO:0000256" key="5">
    <source>
        <dbReference type="ARBA" id="ARBA00023163"/>
    </source>
</evidence>
<keyword evidence="11" id="KW-1185">Reference proteome</keyword>
<feature type="region of interest" description="Disordered" evidence="8">
    <location>
        <begin position="1"/>
        <end position="22"/>
    </location>
</feature>
<keyword evidence="5" id="KW-0804">Transcription</keyword>
<evidence type="ECO:0000256" key="7">
    <source>
        <dbReference type="SAM" id="Coils"/>
    </source>
</evidence>
<evidence type="ECO:0000313" key="11">
    <source>
        <dbReference type="Proteomes" id="UP000639338"/>
    </source>
</evidence>
<dbReference type="PROSITE" id="PS50888">
    <property type="entry name" value="BHLH"/>
    <property type="match status" value="1"/>
</dbReference>
<evidence type="ECO:0000256" key="8">
    <source>
        <dbReference type="SAM" id="MobiDB-lite"/>
    </source>
</evidence>
<dbReference type="GO" id="GO:0003677">
    <property type="term" value="F:DNA binding"/>
    <property type="evidence" value="ECO:0007669"/>
    <property type="project" value="UniProtKB-KW"/>
</dbReference>
<dbReference type="EMBL" id="JACMRX010000005">
    <property type="protein sequence ID" value="KAF7989046.1"/>
    <property type="molecule type" value="Genomic_DNA"/>
</dbReference>
<dbReference type="GO" id="GO:0003700">
    <property type="term" value="F:DNA-binding transcription factor activity"/>
    <property type="evidence" value="ECO:0007669"/>
    <property type="project" value="TreeGrafter"/>
</dbReference>
<dbReference type="InterPro" id="IPR036638">
    <property type="entry name" value="HLH_DNA-bd_sf"/>
</dbReference>
<evidence type="ECO:0000256" key="3">
    <source>
        <dbReference type="ARBA" id="ARBA00023125"/>
    </source>
</evidence>
<evidence type="ECO:0000259" key="9">
    <source>
        <dbReference type="PROSITE" id="PS50888"/>
    </source>
</evidence>
<comment type="similarity">
    <text evidence="1">Belongs to the MAX family.</text>
</comment>
<evidence type="ECO:0000256" key="4">
    <source>
        <dbReference type="ARBA" id="ARBA00023159"/>
    </source>
</evidence>
<proteinExistence type="inferred from homology"/>
<gene>
    <name evidence="10" type="ORF">HCN44_007356</name>
</gene>
<reference evidence="10 11" key="1">
    <citation type="submission" date="2020-08" db="EMBL/GenBank/DDBJ databases">
        <title>Aphidius gifuensis genome sequencing and assembly.</title>
        <authorList>
            <person name="Du Z."/>
        </authorList>
    </citation>
    <scope>NUCLEOTIDE SEQUENCE [LARGE SCALE GENOMIC DNA]</scope>
    <source>
        <strain evidence="10">YNYX2018</strain>
        <tissue evidence="10">Adults</tissue>
    </source>
</reference>
<dbReference type="Proteomes" id="UP000639338">
    <property type="component" value="Unassembled WGS sequence"/>
</dbReference>
<accession>A0A834XN46</accession>
<name>A0A834XN46_APHGI</name>
<dbReference type="GO" id="GO:0045944">
    <property type="term" value="P:positive regulation of transcription by RNA polymerase II"/>
    <property type="evidence" value="ECO:0007669"/>
    <property type="project" value="TreeGrafter"/>
</dbReference>
<organism evidence="10 11">
    <name type="scientific">Aphidius gifuensis</name>
    <name type="common">Parasitoid wasp</name>
    <dbReference type="NCBI Taxonomy" id="684658"/>
    <lineage>
        <taxon>Eukaryota</taxon>
        <taxon>Metazoa</taxon>
        <taxon>Ecdysozoa</taxon>
        <taxon>Arthropoda</taxon>
        <taxon>Hexapoda</taxon>
        <taxon>Insecta</taxon>
        <taxon>Pterygota</taxon>
        <taxon>Neoptera</taxon>
        <taxon>Endopterygota</taxon>
        <taxon>Hymenoptera</taxon>
        <taxon>Apocrita</taxon>
        <taxon>Ichneumonoidea</taxon>
        <taxon>Braconidae</taxon>
        <taxon>Aphidiinae</taxon>
        <taxon>Aphidius</taxon>
    </lineage>
</organism>
<evidence type="ECO:0000313" key="10">
    <source>
        <dbReference type="EMBL" id="KAF7989046.1"/>
    </source>
</evidence>
<evidence type="ECO:0000256" key="1">
    <source>
        <dbReference type="ARBA" id="ARBA00007628"/>
    </source>
</evidence>
<evidence type="ECO:0000256" key="6">
    <source>
        <dbReference type="ARBA" id="ARBA00023242"/>
    </source>
</evidence>
<sequence length="117" mass="13672">MNAYKRNMDIENDAEKRAHHNALERKRRDTLKESFAHLRDVVHRSEGGTRAISRREILKHTSDFVINMTNKITTEENTVEKLNRQNGQLLDQIQMLNRRLESGEVFAEEDLALLSTL</sequence>
<dbReference type="AlphaFoldDB" id="A0A834XN46"/>
<dbReference type="Gene3D" id="4.10.280.10">
    <property type="entry name" value="Helix-loop-helix DNA-binding domain"/>
    <property type="match status" value="1"/>
</dbReference>
<keyword evidence="4" id="KW-0010">Activator</keyword>
<feature type="coiled-coil region" evidence="7">
    <location>
        <begin position="65"/>
        <end position="99"/>
    </location>
</feature>
<protein>
    <recommendedName>
        <fullName evidence="9">BHLH domain-containing protein</fullName>
    </recommendedName>
</protein>
<dbReference type="PANTHER" id="PTHR10328">
    <property type="entry name" value="PROTEIN MAX MYC-ASSOCIATED FACTOR X"/>
    <property type="match status" value="1"/>
</dbReference>
<dbReference type="PANTHER" id="PTHR10328:SF3">
    <property type="entry name" value="PROTEIN MAX"/>
    <property type="match status" value="1"/>
</dbReference>
<feature type="domain" description="BHLH" evidence="9">
    <location>
        <begin position="15"/>
        <end position="68"/>
    </location>
</feature>